<evidence type="ECO:0000256" key="1">
    <source>
        <dbReference type="SAM" id="SignalP"/>
    </source>
</evidence>
<reference evidence="2" key="1">
    <citation type="submission" date="2014-11" db="EMBL/GenBank/DDBJ databases">
        <authorList>
            <person name="Otto D Thomas"/>
            <person name="Naeem Raeece"/>
        </authorList>
    </citation>
    <scope>NUCLEOTIDE SEQUENCE</scope>
</reference>
<proteinExistence type="predicted"/>
<accession>A0A0G4F669</accession>
<dbReference type="EMBL" id="CDMZ01000133">
    <property type="protein sequence ID" value="CEM07593.1"/>
    <property type="molecule type" value="Genomic_DNA"/>
</dbReference>
<feature type="signal peptide" evidence="1">
    <location>
        <begin position="1"/>
        <end position="22"/>
    </location>
</feature>
<dbReference type="AlphaFoldDB" id="A0A0G4F669"/>
<keyword evidence="1" id="KW-0732">Signal</keyword>
<sequence length="250" mass="27247">MRTIAASLAVTMAAFFLTPSEAIDFKLKSHVSSRGADRLQFMRLIFPDREACATFYMDAANDPATNCTITDACSKTSMTYMVSKAPQSCTVSVKRDPKHLPATSFLSSTFASGGYQERFFNIEPTKSMFVMKTSTYGTDTGRSMISLNYKFKEACVNDFVKLSQTSCKVISACTADALSIKLVQEKNPGSDEMGLCYINSISDMSFVSVNVDAHTTYNLLESQQTASSEAAEVSESIKEQVTAAPTLLEA</sequence>
<feature type="chain" id="PRO_5005188138" evidence="1">
    <location>
        <begin position="23"/>
        <end position="250"/>
    </location>
</feature>
<organism evidence="2">
    <name type="scientific">Chromera velia CCMP2878</name>
    <dbReference type="NCBI Taxonomy" id="1169474"/>
    <lineage>
        <taxon>Eukaryota</taxon>
        <taxon>Sar</taxon>
        <taxon>Alveolata</taxon>
        <taxon>Colpodellida</taxon>
        <taxon>Chromeraceae</taxon>
        <taxon>Chromera</taxon>
    </lineage>
</organism>
<gene>
    <name evidence="2" type="ORF">Cvel_2774</name>
</gene>
<name>A0A0G4F669_9ALVE</name>
<protein>
    <submittedName>
        <fullName evidence="2">Uncharacterized protein</fullName>
    </submittedName>
</protein>
<dbReference type="VEuPathDB" id="CryptoDB:Cvel_2774"/>
<evidence type="ECO:0000313" key="2">
    <source>
        <dbReference type="EMBL" id="CEM07593.1"/>
    </source>
</evidence>